<keyword evidence="3" id="KW-1185">Reference proteome</keyword>
<dbReference type="Pfam" id="PF13489">
    <property type="entry name" value="Methyltransf_23"/>
    <property type="match status" value="1"/>
</dbReference>
<dbReference type="OrthoDB" id="2013972at2759"/>
<dbReference type="GO" id="GO:0008168">
    <property type="term" value="F:methyltransferase activity"/>
    <property type="evidence" value="ECO:0007669"/>
    <property type="project" value="TreeGrafter"/>
</dbReference>
<dbReference type="PANTHER" id="PTHR43591">
    <property type="entry name" value="METHYLTRANSFERASE"/>
    <property type="match status" value="1"/>
</dbReference>
<proteinExistence type="inferred from homology"/>
<evidence type="ECO:0000256" key="1">
    <source>
        <dbReference type="ARBA" id="ARBA00038158"/>
    </source>
</evidence>
<dbReference type="EMBL" id="KQ030569">
    <property type="protein sequence ID" value="KJZ71581.1"/>
    <property type="molecule type" value="Genomic_DNA"/>
</dbReference>
<evidence type="ECO:0000313" key="2">
    <source>
        <dbReference type="EMBL" id="KJZ71581.1"/>
    </source>
</evidence>
<dbReference type="PANTHER" id="PTHR43591:SF10">
    <property type="entry name" value="ABC TRANSMEMBRANE TYPE-1 DOMAIN-CONTAINING PROTEIN-RELATED"/>
    <property type="match status" value="1"/>
</dbReference>
<accession>A0A0F7ZGW1</accession>
<protein>
    <recommendedName>
        <fullName evidence="4">Methyltransferase domain-containing protein</fullName>
    </recommendedName>
</protein>
<evidence type="ECO:0000313" key="3">
    <source>
        <dbReference type="Proteomes" id="UP000054481"/>
    </source>
</evidence>
<dbReference type="CDD" id="cd02440">
    <property type="entry name" value="AdoMet_MTases"/>
    <property type="match status" value="1"/>
</dbReference>
<evidence type="ECO:0008006" key="4">
    <source>
        <dbReference type="Google" id="ProtNLM"/>
    </source>
</evidence>
<dbReference type="AlphaFoldDB" id="A0A0F7ZGW1"/>
<dbReference type="Proteomes" id="UP000054481">
    <property type="component" value="Unassembled WGS sequence"/>
</dbReference>
<dbReference type="Gene3D" id="3.40.50.150">
    <property type="entry name" value="Vaccinia Virus protein VP39"/>
    <property type="match status" value="1"/>
</dbReference>
<organism evidence="2 3">
    <name type="scientific">Hirsutella minnesotensis 3608</name>
    <dbReference type="NCBI Taxonomy" id="1043627"/>
    <lineage>
        <taxon>Eukaryota</taxon>
        <taxon>Fungi</taxon>
        <taxon>Dikarya</taxon>
        <taxon>Ascomycota</taxon>
        <taxon>Pezizomycotina</taxon>
        <taxon>Sordariomycetes</taxon>
        <taxon>Hypocreomycetidae</taxon>
        <taxon>Hypocreales</taxon>
        <taxon>Ophiocordycipitaceae</taxon>
        <taxon>Hirsutella</taxon>
    </lineage>
</organism>
<reference evidence="2 3" key="1">
    <citation type="journal article" date="2014" name="Genome Biol. Evol.">
        <title>Comparative genomics and transcriptomics analyses reveal divergent lifestyle features of nematode endoparasitic fungus Hirsutella minnesotensis.</title>
        <authorList>
            <person name="Lai Y."/>
            <person name="Liu K."/>
            <person name="Zhang X."/>
            <person name="Zhang X."/>
            <person name="Li K."/>
            <person name="Wang N."/>
            <person name="Shu C."/>
            <person name="Wu Y."/>
            <person name="Wang C."/>
            <person name="Bushley K.E."/>
            <person name="Xiang M."/>
            <person name="Liu X."/>
        </authorList>
    </citation>
    <scope>NUCLEOTIDE SEQUENCE [LARGE SCALE GENOMIC DNA]</scope>
    <source>
        <strain evidence="2 3">3608</strain>
    </source>
</reference>
<dbReference type="SUPFAM" id="SSF53335">
    <property type="entry name" value="S-adenosyl-L-methionine-dependent methyltransferases"/>
    <property type="match status" value="1"/>
</dbReference>
<comment type="similarity">
    <text evidence="1">Belongs to the methyltransferase superfamily. LaeA methyltransferase family.</text>
</comment>
<sequence>MSETGSGDSGYDEQPLDDRISLMSVNLEYEWCHGRRYHTSGTYIYPNDEEEQDRLNMVHEAHLLLHGSLFLSSLDLAGRSILDIGTGTGQWAIDMADQDPSRTIVGLDISPIQPEFVPPNVHFFVENVETDWRETAKYHFIHLRGMSGSIQDWSSLFHKIYQALKPGGVMEAHETLPAVFSKNQDLAPDNPLVELMRDLVDAHSKIGRPLDPVSSFRVCAEEAGFIDVSEKIVEIPLGNWPEDQQHKDIGEMLASSFRNGLHGLTAKAFRNILGRSEEEVEVFNAFVRRELDNNSNMATLRVVVFTAQKPEH</sequence>
<dbReference type="InterPro" id="IPR029063">
    <property type="entry name" value="SAM-dependent_MTases_sf"/>
</dbReference>
<gene>
    <name evidence="2" type="ORF">HIM_09050</name>
</gene>
<name>A0A0F7ZGW1_9HYPO</name>